<gene>
    <name evidence="2" type="ORF">OE88DRAFT_1650331</name>
</gene>
<evidence type="ECO:0000256" key="1">
    <source>
        <dbReference type="SAM" id="Phobius"/>
    </source>
</evidence>
<proteinExistence type="predicted"/>
<name>A0A5C3NG29_9AGAM</name>
<dbReference type="InterPro" id="IPR029044">
    <property type="entry name" value="Nucleotide-diphossugar_trans"/>
</dbReference>
<keyword evidence="1" id="KW-1133">Transmembrane helix</keyword>
<dbReference type="OrthoDB" id="1684102at2759"/>
<dbReference type="AlphaFoldDB" id="A0A5C3NG29"/>
<keyword evidence="1" id="KW-0812">Transmembrane</keyword>
<reference evidence="2 3" key="1">
    <citation type="journal article" date="2019" name="Nat. Ecol. Evol.">
        <title>Megaphylogeny resolves global patterns of mushroom evolution.</title>
        <authorList>
            <person name="Varga T."/>
            <person name="Krizsan K."/>
            <person name="Foldi C."/>
            <person name="Dima B."/>
            <person name="Sanchez-Garcia M."/>
            <person name="Sanchez-Ramirez S."/>
            <person name="Szollosi G.J."/>
            <person name="Szarkandi J.G."/>
            <person name="Papp V."/>
            <person name="Albert L."/>
            <person name="Andreopoulos W."/>
            <person name="Angelini C."/>
            <person name="Antonin V."/>
            <person name="Barry K.W."/>
            <person name="Bougher N.L."/>
            <person name="Buchanan P."/>
            <person name="Buyck B."/>
            <person name="Bense V."/>
            <person name="Catcheside P."/>
            <person name="Chovatia M."/>
            <person name="Cooper J."/>
            <person name="Damon W."/>
            <person name="Desjardin D."/>
            <person name="Finy P."/>
            <person name="Geml J."/>
            <person name="Haridas S."/>
            <person name="Hughes K."/>
            <person name="Justo A."/>
            <person name="Karasinski D."/>
            <person name="Kautmanova I."/>
            <person name="Kiss B."/>
            <person name="Kocsube S."/>
            <person name="Kotiranta H."/>
            <person name="LaButti K.M."/>
            <person name="Lechner B.E."/>
            <person name="Liimatainen K."/>
            <person name="Lipzen A."/>
            <person name="Lukacs Z."/>
            <person name="Mihaltcheva S."/>
            <person name="Morgado L.N."/>
            <person name="Niskanen T."/>
            <person name="Noordeloos M.E."/>
            <person name="Ohm R.A."/>
            <person name="Ortiz-Santana B."/>
            <person name="Ovrebo C."/>
            <person name="Racz N."/>
            <person name="Riley R."/>
            <person name="Savchenko A."/>
            <person name="Shiryaev A."/>
            <person name="Soop K."/>
            <person name="Spirin V."/>
            <person name="Szebenyi C."/>
            <person name="Tomsovsky M."/>
            <person name="Tulloss R.E."/>
            <person name="Uehling J."/>
            <person name="Grigoriev I.V."/>
            <person name="Vagvolgyi C."/>
            <person name="Papp T."/>
            <person name="Martin F.M."/>
            <person name="Miettinen O."/>
            <person name="Hibbett D.S."/>
            <person name="Nagy L.G."/>
        </authorList>
    </citation>
    <scope>NUCLEOTIDE SEQUENCE [LARGE SCALE GENOMIC DNA]</scope>
    <source>
        <strain evidence="2 3">OMC1185</strain>
    </source>
</reference>
<keyword evidence="1" id="KW-0472">Membrane</keyword>
<dbReference type="SUPFAM" id="SSF53448">
    <property type="entry name" value="Nucleotide-diphospho-sugar transferases"/>
    <property type="match status" value="1"/>
</dbReference>
<protein>
    <submittedName>
        <fullName evidence="2">Uncharacterized protein</fullName>
    </submittedName>
</protein>
<dbReference type="EMBL" id="ML213503">
    <property type="protein sequence ID" value="TFK56849.1"/>
    <property type="molecule type" value="Genomic_DNA"/>
</dbReference>
<evidence type="ECO:0000313" key="3">
    <source>
        <dbReference type="Proteomes" id="UP000305948"/>
    </source>
</evidence>
<evidence type="ECO:0000313" key="2">
    <source>
        <dbReference type="EMBL" id="TFK56849.1"/>
    </source>
</evidence>
<sequence length="535" mass="59521">MQRNRRSSLRLGIFICSLVCAILAAIIGLPGVWISTGRPTNHDRILAEWGIPLTLPLSYLQDVPFDKSYSRLMLPASERIGEPDITAVILNWSRFSNVVLIASLLCKPELDSVISQVFIWNNNPKPIDLTDFAATACSAEKLRIYNSPANILFQARFMACAQSSTPYCFTQDDDYLIRPEIIRALRRRMAGLPVAKTIHLLPPHEHLSSQLREVHSANGALHTSFAWLGHGTMFPRSYSEEFLELLHGLNFTFEEMTMADNYFSVLKNEVPEVWFDQGIELGGGQPFTAGTEGDLRNRRHITRAAQYLDAVVNCEAPPCLPSASGERRVPYINTASLRNASSTNIVRAACAGVTCLLETNIRILLPQTAHIVDSAQAMLSVEERNAEMIGVDGKEHYLSHALSLAVDGRPLSSFISPDDARTGDFIHLDLLDALTPETSALEMVFFVDAGTEQILQHCSFQSSVNGIHWVQSGQELRCLDTSFEQDHHILRECYGSVPARIGTGGGVQHVRAFLQRSVDKQWRIHEVWVRGTTSV</sequence>
<keyword evidence="3" id="KW-1185">Reference proteome</keyword>
<dbReference type="Proteomes" id="UP000305948">
    <property type="component" value="Unassembled WGS sequence"/>
</dbReference>
<dbReference type="STRING" id="5364.A0A5C3NG29"/>
<feature type="transmembrane region" description="Helical" evidence="1">
    <location>
        <begin position="12"/>
        <end position="34"/>
    </location>
</feature>
<accession>A0A5C3NG29</accession>
<organism evidence="2 3">
    <name type="scientific">Heliocybe sulcata</name>
    <dbReference type="NCBI Taxonomy" id="5364"/>
    <lineage>
        <taxon>Eukaryota</taxon>
        <taxon>Fungi</taxon>
        <taxon>Dikarya</taxon>
        <taxon>Basidiomycota</taxon>
        <taxon>Agaricomycotina</taxon>
        <taxon>Agaricomycetes</taxon>
        <taxon>Gloeophyllales</taxon>
        <taxon>Gloeophyllaceae</taxon>
        <taxon>Heliocybe</taxon>
    </lineage>
</organism>